<protein>
    <recommendedName>
        <fullName evidence="3">Lipoprotein</fullName>
    </recommendedName>
</protein>
<comment type="caution">
    <text evidence="1">The sequence shown here is derived from an EMBL/GenBank/DDBJ whole genome shotgun (WGS) entry which is preliminary data.</text>
</comment>
<dbReference type="PROSITE" id="PS51257">
    <property type="entry name" value="PROKAR_LIPOPROTEIN"/>
    <property type="match status" value="1"/>
</dbReference>
<gene>
    <name evidence="1" type="ORF">BXY75_1752</name>
</gene>
<evidence type="ECO:0000313" key="1">
    <source>
        <dbReference type="EMBL" id="RMA64867.1"/>
    </source>
</evidence>
<proteinExistence type="predicted"/>
<reference evidence="1 2" key="1">
    <citation type="submission" date="2018-10" db="EMBL/GenBank/DDBJ databases">
        <title>Genomic Encyclopedia of Archaeal and Bacterial Type Strains, Phase II (KMG-II): from individual species to whole genera.</title>
        <authorList>
            <person name="Goeker M."/>
        </authorList>
    </citation>
    <scope>NUCLEOTIDE SEQUENCE [LARGE SCALE GENOMIC DNA]</scope>
    <source>
        <strain evidence="1 2">DSM 23424</strain>
    </source>
</reference>
<accession>A0A3L9YYJ0</accession>
<organism evidence="1 2">
    <name type="scientific">Ulvibacter antarcticus</name>
    <dbReference type="NCBI Taxonomy" id="442714"/>
    <lineage>
        <taxon>Bacteria</taxon>
        <taxon>Pseudomonadati</taxon>
        <taxon>Bacteroidota</taxon>
        <taxon>Flavobacteriia</taxon>
        <taxon>Flavobacteriales</taxon>
        <taxon>Flavobacteriaceae</taxon>
        <taxon>Ulvibacter</taxon>
    </lineage>
</organism>
<dbReference type="OrthoDB" id="1489643at2"/>
<evidence type="ECO:0000313" key="2">
    <source>
        <dbReference type="Proteomes" id="UP000271339"/>
    </source>
</evidence>
<dbReference type="RefSeq" id="WP_121907289.1">
    <property type="nucleotide sequence ID" value="NZ_REFC01000012.1"/>
</dbReference>
<dbReference type="AlphaFoldDB" id="A0A3L9YYJ0"/>
<evidence type="ECO:0008006" key="3">
    <source>
        <dbReference type="Google" id="ProtNLM"/>
    </source>
</evidence>
<dbReference type="EMBL" id="REFC01000012">
    <property type="protein sequence ID" value="RMA64867.1"/>
    <property type="molecule type" value="Genomic_DNA"/>
</dbReference>
<name>A0A3L9YYJ0_9FLAO</name>
<dbReference type="Proteomes" id="UP000271339">
    <property type="component" value="Unassembled WGS sequence"/>
</dbReference>
<keyword evidence="2" id="KW-1185">Reference proteome</keyword>
<sequence>MRITYTLLFTLLLLVGCNSVKRNQKFLAQGNYDRAIDLAIKKLQKDKASEKNDAHIALLEEGFKKASEEDHRRITFLKKQNNPSNIKEVYHLYKTLNNRQELVRPLLPLFSQSLNRNAKFKLINYTDELISSKKELLQYLYSEATIYMNRQTIDDYRTAYNVFCEIDELQTNYKEVARLKEDARFLGTNFVFVTLNNRTGQIIPFRLERELLDFNTYGLDDFWTEYHNEREQGIEYHYGIALNFRQLDISPERARTTEVIRSLQIKTGWEYKRNRDGEIINDENGNPIKIDKFEKATAVLTVTVQTKGVLLGGNVIYRDLVNRRDIEDFPIGTEFVFENAFATYRGDKRALNNDDLGLINNHYVPFPTNEQMVLDAGEDLKSRLKDILERNGLD</sequence>